<feature type="coiled-coil region" evidence="3">
    <location>
        <begin position="14"/>
        <end position="41"/>
    </location>
</feature>
<gene>
    <name evidence="5" type="ORF">AAEO50_06710</name>
</gene>
<feature type="domain" description="ABC transporter" evidence="4">
    <location>
        <begin position="260"/>
        <end position="472"/>
    </location>
</feature>
<dbReference type="RefSeq" id="WP_341981768.1">
    <property type="nucleotide sequence ID" value="NZ_JBBYAF010000009.1"/>
</dbReference>
<accession>A0ABU9K8F0</accession>
<name>A0ABU9K8F0_9BACI</name>
<evidence type="ECO:0000256" key="1">
    <source>
        <dbReference type="ARBA" id="ARBA00022741"/>
    </source>
</evidence>
<keyword evidence="6" id="KW-1185">Reference proteome</keyword>
<dbReference type="EMBL" id="JBBYAF010000009">
    <property type="protein sequence ID" value="MEL3971963.1"/>
    <property type="molecule type" value="Genomic_DNA"/>
</dbReference>
<keyword evidence="3" id="KW-0175">Coiled coil</keyword>
<dbReference type="GO" id="GO:0005524">
    <property type="term" value="F:ATP binding"/>
    <property type="evidence" value="ECO:0007669"/>
    <property type="project" value="UniProtKB-KW"/>
</dbReference>
<proteinExistence type="predicted"/>
<dbReference type="Gene3D" id="3.40.50.300">
    <property type="entry name" value="P-loop containing nucleotide triphosphate hydrolases"/>
    <property type="match status" value="2"/>
</dbReference>
<sequence length="494" mass="57610">MPQFLPGLKVIDVLNLAFEEVHHIENQMREIEEMMKKLHGDALEKTLLKYSDLVQLYEVKGGYEIEEKLGRICTGLKFDEGFLNRDFDYLSGGEKTTVMLGKLLIHGPDLLLLDEPTNHLDMESIEWLEGYLKSYKGTVLIVSHDRYFLDHVVMKIVEIEDMESKTYKGNYSSFVRQKEENMRIQFEHFREQQKKIGSMEKQVNNLRDWALRADNNKFFRRAASIQKKIDKLERIDKPVFERKNMRLNFNDAERSGNKTINAVRLSKSYHNKVIFEGADLMIHFSERVGMIGSNGSGKTTFLKMLLGEEQADQGVVERGANVKHAYLPQKLNFINEELTVLEAFREGISILEGKAREYLAKFMFYKGSVFKKVKHLSGGERIRLKLAMLMFQDINLLILDEPTNHLDIESIETLEEALEEFKGTILFISHDRYFINKMSERVVAIENHGFKSYTGNYDDYREEVEKTKNRPLIKKPVEKVMKPQKKVVDPKKEE</sequence>
<dbReference type="PANTHER" id="PTHR42855:SF2">
    <property type="entry name" value="DRUG RESISTANCE ABC TRANSPORTER,ATP-BINDING PROTEIN"/>
    <property type="match status" value="1"/>
</dbReference>
<keyword evidence="1" id="KW-0547">Nucleotide-binding</keyword>
<dbReference type="CDD" id="cd03221">
    <property type="entry name" value="ABCF_EF-3"/>
    <property type="match status" value="2"/>
</dbReference>
<dbReference type="PANTHER" id="PTHR42855">
    <property type="entry name" value="ABC TRANSPORTER ATP-BINDING SUBUNIT"/>
    <property type="match status" value="1"/>
</dbReference>
<dbReference type="SMART" id="SM00382">
    <property type="entry name" value="AAA"/>
    <property type="match status" value="1"/>
</dbReference>
<dbReference type="InterPro" id="IPR051309">
    <property type="entry name" value="ABCF_ATPase"/>
</dbReference>
<evidence type="ECO:0000313" key="6">
    <source>
        <dbReference type="Proteomes" id="UP001389717"/>
    </source>
</evidence>
<evidence type="ECO:0000256" key="3">
    <source>
        <dbReference type="SAM" id="Coils"/>
    </source>
</evidence>
<organism evidence="5 6">
    <name type="scientific">Rossellomorea oryzaecorticis</name>
    <dbReference type="NCBI Taxonomy" id="1396505"/>
    <lineage>
        <taxon>Bacteria</taxon>
        <taxon>Bacillati</taxon>
        <taxon>Bacillota</taxon>
        <taxon>Bacilli</taxon>
        <taxon>Bacillales</taxon>
        <taxon>Bacillaceae</taxon>
        <taxon>Rossellomorea</taxon>
    </lineage>
</organism>
<dbReference type="Proteomes" id="UP001389717">
    <property type="component" value="Unassembled WGS sequence"/>
</dbReference>
<dbReference type="Pfam" id="PF00005">
    <property type="entry name" value="ABC_tran"/>
    <property type="match status" value="2"/>
</dbReference>
<dbReference type="InterPro" id="IPR027417">
    <property type="entry name" value="P-loop_NTPase"/>
</dbReference>
<dbReference type="InterPro" id="IPR003439">
    <property type="entry name" value="ABC_transporter-like_ATP-bd"/>
</dbReference>
<comment type="caution">
    <text evidence="5">The sequence shown here is derived from an EMBL/GenBank/DDBJ whole genome shotgun (WGS) entry which is preliminary data.</text>
</comment>
<dbReference type="NCBIfam" id="NF000355">
    <property type="entry name" value="ribo_prot_ABC_F"/>
    <property type="match status" value="1"/>
</dbReference>
<evidence type="ECO:0000313" key="5">
    <source>
        <dbReference type="EMBL" id="MEL3971963.1"/>
    </source>
</evidence>
<reference evidence="5 6" key="1">
    <citation type="submission" date="2024-04" db="EMBL/GenBank/DDBJ databases">
        <title>Bacillus oryzaecorticis sp. nov., a moderately halophilic bacterium isolated from rice husks.</title>
        <authorList>
            <person name="Zhu H.-S."/>
        </authorList>
    </citation>
    <scope>NUCLEOTIDE SEQUENCE [LARGE SCALE GENOMIC DNA]</scope>
    <source>
        <strain evidence="5 6">ZC255</strain>
    </source>
</reference>
<dbReference type="PROSITE" id="PS50893">
    <property type="entry name" value="ABC_TRANSPORTER_2"/>
    <property type="match status" value="1"/>
</dbReference>
<dbReference type="InterPro" id="IPR032781">
    <property type="entry name" value="ABC_tran_Xtn"/>
</dbReference>
<dbReference type="InterPro" id="IPR003593">
    <property type="entry name" value="AAA+_ATPase"/>
</dbReference>
<keyword evidence="2 5" id="KW-0067">ATP-binding</keyword>
<evidence type="ECO:0000256" key="2">
    <source>
        <dbReference type="ARBA" id="ARBA00022840"/>
    </source>
</evidence>
<dbReference type="Pfam" id="PF12848">
    <property type="entry name" value="ABC_tran_Xtn"/>
    <property type="match status" value="1"/>
</dbReference>
<protein>
    <submittedName>
        <fullName evidence="5">ABC-F family ATP-binding cassette domain-containing protein</fullName>
    </submittedName>
</protein>
<evidence type="ECO:0000259" key="4">
    <source>
        <dbReference type="PROSITE" id="PS50893"/>
    </source>
</evidence>
<dbReference type="SUPFAM" id="SSF52540">
    <property type="entry name" value="P-loop containing nucleoside triphosphate hydrolases"/>
    <property type="match status" value="2"/>
</dbReference>